<comment type="caution">
    <text evidence="4">The sequence shown here is derived from an EMBL/GenBank/DDBJ whole genome shotgun (WGS) entry which is preliminary data.</text>
</comment>
<accession>A0ABN9LIX4</accession>
<dbReference type="InterPro" id="IPR001846">
    <property type="entry name" value="VWF_type-D"/>
</dbReference>
<dbReference type="PANTHER" id="PTHR11339:SF400">
    <property type="entry name" value="MUCIN-5AC ISOFORM X1"/>
    <property type="match status" value="1"/>
</dbReference>
<evidence type="ECO:0000256" key="2">
    <source>
        <dbReference type="ARBA" id="ARBA00023180"/>
    </source>
</evidence>
<dbReference type="PROSITE" id="PS51233">
    <property type="entry name" value="VWFD"/>
    <property type="match status" value="1"/>
</dbReference>
<keyword evidence="1" id="KW-1015">Disulfide bond</keyword>
<feature type="domain" description="VWFD" evidence="3">
    <location>
        <begin position="24"/>
        <end position="193"/>
    </location>
</feature>
<feature type="non-terminal residue" evidence="4">
    <location>
        <position position="207"/>
    </location>
</feature>
<keyword evidence="2" id="KW-0325">Glycoprotein</keyword>
<proteinExistence type="predicted"/>
<dbReference type="EMBL" id="CAUEEQ010020607">
    <property type="protein sequence ID" value="CAJ0942983.1"/>
    <property type="molecule type" value="Genomic_DNA"/>
</dbReference>
<organism evidence="4 5">
    <name type="scientific">Ranitomeya imitator</name>
    <name type="common">mimic poison frog</name>
    <dbReference type="NCBI Taxonomy" id="111125"/>
    <lineage>
        <taxon>Eukaryota</taxon>
        <taxon>Metazoa</taxon>
        <taxon>Chordata</taxon>
        <taxon>Craniata</taxon>
        <taxon>Vertebrata</taxon>
        <taxon>Euteleostomi</taxon>
        <taxon>Amphibia</taxon>
        <taxon>Batrachia</taxon>
        <taxon>Anura</taxon>
        <taxon>Neobatrachia</taxon>
        <taxon>Hyloidea</taxon>
        <taxon>Dendrobatidae</taxon>
        <taxon>Dendrobatinae</taxon>
        <taxon>Ranitomeya</taxon>
    </lineage>
</organism>
<evidence type="ECO:0000313" key="4">
    <source>
        <dbReference type="EMBL" id="CAJ0942983.1"/>
    </source>
</evidence>
<evidence type="ECO:0000256" key="1">
    <source>
        <dbReference type="ARBA" id="ARBA00023157"/>
    </source>
</evidence>
<sequence>EVYLRYKLQIFPFFVVLNPAHNDHVCSTWGNYHYKTFDGDIYQFPGTCNYIFASNCINTCEDFNIQIRHSVESGKTVLSYVHVKIDGLVIEMRKGKITIGEESVSLPYSQLGVQIQQTSVYVKLTAKLGLTLLWNNEDALMLKLSPKYMNTTCGLCGNMNGVSQDEFRIDDMILTPVQYANMQKLDGPTEQCEDVYFSTPENCSELL</sequence>
<dbReference type="Proteomes" id="UP001176940">
    <property type="component" value="Unassembled WGS sequence"/>
</dbReference>
<evidence type="ECO:0000313" key="5">
    <source>
        <dbReference type="Proteomes" id="UP001176940"/>
    </source>
</evidence>
<gene>
    <name evidence="4" type="ORF">RIMI_LOCUS9792764</name>
</gene>
<protein>
    <recommendedName>
        <fullName evidence="3">VWFD domain-containing protein</fullName>
    </recommendedName>
</protein>
<feature type="non-terminal residue" evidence="4">
    <location>
        <position position="1"/>
    </location>
</feature>
<evidence type="ECO:0000259" key="3">
    <source>
        <dbReference type="PROSITE" id="PS51233"/>
    </source>
</evidence>
<dbReference type="InterPro" id="IPR050780">
    <property type="entry name" value="Mucin_vWF_Thrombospondin_sf"/>
</dbReference>
<name>A0ABN9LIX4_9NEOB</name>
<keyword evidence="5" id="KW-1185">Reference proteome</keyword>
<dbReference type="PANTHER" id="PTHR11339">
    <property type="entry name" value="EXTRACELLULAR MATRIX GLYCOPROTEIN RELATED"/>
    <property type="match status" value="1"/>
</dbReference>
<dbReference type="Pfam" id="PF00094">
    <property type="entry name" value="VWD"/>
    <property type="match status" value="1"/>
</dbReference>
<reference evidence="4" key="1">
    <citation type="submission" date="2023-07" db="EMBL/GenBank/DDBJ databases">
        <authorList>
            <person name="Stuckert A."/>
        </authorList>
    </citation>
    <scope>NUCLEOTIDE SEQUENCE</scope>
</reference>
<dbReference type="SMART" id="SM00216">
    <property type="entry name" value="VWD"/>
    <property type="match status" value="1"/>
</dbReference>